<dbReference type="InterPro" id="IPR035089">
    <property type="entry name" value="Phage_sheath_subtilisin"/>
</dbReference>
<gene>
    <name evidence="4" type="ORF">SAMN05216191_106286</name>
</gene>
<sequence>MKGVIHGGDPLQGIHKKRIFRKIQQMLQKKHLRTNLRHMLSKRVLPDVNSWKHKQTKLLGGYEMANYLSPGVYVEEVSSGVKPIAGVGTSVGAFVGIAEKGVIGKAVLVTNWSQFVNEFGQFIPNGYLAYAVYNFFAEGGTSCYVVRAASKDIQPASLTIRDTDNLDLFKVVARSEGKWGNRISVKISQSSNKQQFGFKMVVQYFLDSNFNDEYTGEDEDGKIVEVFDNMLLINFEEKVNQVSAFVSVKPLVDLTILENMEKTPAFNEAALSLSGGVNGMSPIDFLGDSASRAGIHAFDTIDGINIVAAPDLADMAYSRGTILDMLNYCKLRKDCIFIVDPPHGLSPLEVKDFKEGAGNYSGNSFNTSYGALYYPWVYINDPLTGKQKLVPPSGAIAGTYAYVDSVRGVHKAPAGTTDGYLDSVVGIEKIITKAEQELLNPDGINVIRSLPEGICVWGARTLSSDSEWNYVNVRRLLMYIEESLDEGSQWVVFEPNDPSLWGKVKRNLTAFLTRVWRDGALYGTTQEEAFFVKVDEENNPPSVRDAGQLIIEVGVAPVKPAEFVVIRVSQKTLSK</sequence>
<dbReference type="Gene3D" id="3.40.50.11780">
    <property type="match status" value="2"/>
</dbReference>
<dbReference type="Proteomes" id="UP000182783">
    <property type="component" value="Unassembled WGS sequence"/>
</dbReference>
<dbReference type="Pfam" id="PF04984">
    <property type="entry name" value="Phage_sheath_1"/>
    <property type="match status" value="1"/>
</dbReference>
<protein>
    <recommendedName>
        <fullName evidence="6">Tail sheath protein C-terminal domain-containing protein</fullName>
    </recommendedName>
</protein>
<evidence type="ECO:0000313" key="5">
    <source>
        <dbReference type="Proteomes" id="UP000182783"/>
    </source>
</evidence>
<evidence type="ECO:0000259" key="2">
    <source>
        <dbReference type="Pfam" id="PF04984"/>
    </source>
</evidence>
<dbReference type="InterPro" id="IPR052042">
    <property type="entry name" value="Tail_sheath_structural"/>
</dbReference>
<dbReference type="PANTHER" id="PTHR35861:SF1">
    <property type="entry name" value="PHAGE TAIL SHEATH PROTEIN"/>
    <property type="match status" value="1"/>
</dbReference>
<accession>A0A1G9NRA0</accession>
<dbReference type="PANTHER" id="PTHR35861">
    <property type="match status" value="1"/>
</dbReference>
<name>A0A1G9NRA0_9BACL</name>
<reference evidence="4 5" key="1">
    <citation type="submission" date="2016-10" db="EMBL/GenBank/DDBJ databases">
        <authorList>
            <person name="de Groot N.N."/>
        </authorList>
    </citation>
    <scope>NUCLEOTIDE SEQUENCE [LARGE SCALE GENOMIC DNA]</scope>
    <source>
        <strain evidence="4 5">CGMCC 1.10239</strain>
    </source>
</reference>
<comment type="similarity">
    <text evidence="1">Belongs to the myoviridae tail sheath protein family.</text>
</comment>
<organism evidence="4 5">
    <name type="scientific">Paenibacillus jilunlii</name>
    <dbReference type="NCBI Taxonomy" id="682956"/>
    <lineage>
        <taxon>Bacteria</taxon>
        <taxon>Bacillati</taxon>
        <taxon>Bacillota</taxon>
        <taxon>Bacilli</taxon>
        <taxon>Bacillales</taxon>
        <taxon>Paenibacillaceae</taxon>
        <taxon>Paenibacillus</taxon>
    </lineage>
</organism>
<feature type="domain" description="Tail sheath protein C-terminal" evidence="3">
    <location>
        <begin position="463"/>
        <end position="570"/>
    </location>
</feature>
<feature type="domain" description="Tail sheath protein subtilisin-like" evidence="2">
    <location>
        <begin position="325"/>
        <end position="462"/>
    </location>
</feature>
<evidence type="ECO:0000256" key="1">
    <source>
        <dbReference type="ARBA" id="ARBA00008005"/>
    </source>
</evidence>
<dbReference type="AlphaFoldDB" id="A0A1G9NRA0"/>
<proteinExistence type="inferred from homology"/>
<dbReference type="InterPro" id="IPR020287">
    <property type="entry name" value="Tail_sheath_C"/>
</dbReference>
<evidence type="ECO:0000259" key="3">
    <source>
        <dbReference type="Pfam" id="PF17482"/>
    </source>
</evidence>
<dbReference type="Pfam" id="PF17482">
    <property type="entry name" value="Phage_sheath_1C"/>
    <property type="match status" value="1"/>
</dbReference>
<evidence type="ECO:0000313" key="4">
    <source>
        <dbReference type="EMBL" id="SDL88567.1"/>
    </source>
</evidence>
<evidence type="ECO:0008006" key="6">
    <source>
        <dbReference type="Google" id="ProtNLM"/>
    </source>
</evidence>
<dbReference type="EMBL" id="FNGM01000006">
    <property type="protein sequence ID" value="SDL88567.1"/>
    <property type="molecule type" value="Genomic_DNA"/>
</dbReference>